<gene>
    <name evidence="2" type="ORF">NCTC12410_01261</name>
</gene>
<dbReference type="AlphaFoldDB" id="A0A377J4Q5"/>
<dbReference type="EMBL" id="UGHV01000001">
    <property type="protein sequence ID" value="STO97430.1"/>
    <property type="molecule type" value="Genomic_DNA"/>
</dbReference>
<accession>A0A377J4Q5</accession>
<protein>
    <submittedName>
        <fullName evidence="2">Uncharacterized protein</fullName>
    </submittedName>
</protein>
<evidence type="ECO:0000256" key="1">
    <source>
        <dbReference type="SAM" id="Phobius"/>
    </source>
</evidence>
<evidence type="ECO:0000313" key="3">
    <source>
        <dbReference type="Proteomes" id="UP000254841"/>
    </source>
</evidence>
<dbReference type="RefSeq" id="WP_115011663.1">
    <property type="nucleotide sequence ID" value="NZ_UGHV01000001.1"/>
</dbReference>
<feature type="transmembrane region" description="Helical" evidence="1">
    <location>
        <begin position="7"/>
        <end position="35"/>
    </location>
</feature>
<organism evidence="2 3">
    <name type="scientific">Helicobacter canis</name>
    <dbReference type="NCBI Taxonomy" id="29419"/>
    <lineage>
        <taxon>Bacteria</taxon>
        <taxon>Pseudomonadati</taxon>
        <taxon>Campylobacterota</taxon>
        <taxon>Epsilonproteobacteria</taxon>
        <taxon>Campylobacterales</taxon>
        <taxon>Helicobacteraceae</taxon>
        <taxon>Helicobacter</taxon>
    </lineage>
</organism>
<reference evidence="2 3" key="1">
    <citation type="submission" date="2018-06" db="EMBL/GenBank/DDBJ databases">
        <authorList>
            <consortium name="Pathogen Informatics"/>
            <person name="Doyle S."/>
        </authorList>
    </citation>
    <scope>NUCLEOTIDE SEQUENCE [LARGE SCALE GENOMIC DNA]</scope>
    <source>
        <strain evidence="2 3">NCTC12410</strain>
    </source>
</reference>
<sequence length="79" mass="9039">MALILLVSAIIATIVLIFQATLTIAVITIVALLSVSYLGFEAIWLWYNGTPHSTAWFIAGWFVAAFWLYVIYKFLRRER</sequence>
<keyword evidence="1" id="KW-1133">Transmembrane helix</keyword>
<proteinExistence type="predicted"/>
<name>A0A377J4Q5_9HELI</name>
<feature type="transmembrane region" description="Helical" evidence="1">
    <location>
        <begin position="55"/>
        <end position="75"/>
    </location>
</feature>
<keyword evidence="1" id="KW-0812">Transmembrane</keyword>
<dbReference type="Proteomes" id="UP000254841">
    <property type="component" value="Unassembled WGS sequence"/>
</dbReference>
<keyword evidence="1" id="KW-0472">Membrane</keyword>
<evidence type="ECO:0000313" key="2">
    <source>
        <dbReference type="EMBL" id="STO97430.1"/>
    </source>
</evidence>